<dbReference type="Gene3D" id="3.80.10.10">
    <property type="entry name" value="Ribonuclease Inhibitor"/>
    <property type="match status" value="1"/>
</dbReference>
<dbReference type="SUPFAM" id="SSF81383">
    <property type="entry name" value="F-box domain"/>
    <property type="match status" value="1"/>
</dbReference>
<evidence type="ECO:0000256" key="4">
    <source>
        <dbReference type="PROSITE-ProRule" id="PRU00325"/>
    </source>
</evidence>
<keyword evidence="2 4" id="KW-0863">Zinc-finger</keyword>
<dbReference type="Pfam" id="PF23622">
    <property type="entry name" value="LRR_At1g61320_AtMIF1"/>
    <property type="match status" value="1"/>
</dbReference>
<dbReference type="InterPro" id="IPR053781">
    <property type="entry name" value="F-box_AtFBL13-like"/>
</dbReference>
<evidence type="ECO:0000256" key="1">
    <source>
        <dbReference type="ARBA" id="ARBA00022723"/>
    </source>
</evidence>
<gene>
    <name evidence="7" type="ORF">MTR67_027214</name>
</gene>
<evidence type="ECO:0000256" key="3">
    <source>
        <dbReference type="ARBA" id="ARBA00022833"/>
    </source>
</evidence>
<evidence type="ECO:0000313" key="8">
    <source>
        <dbReference type="Proteomes" id="UP001234989"/>
    </source>
</evidence>
<dbReference type="SUPFAM" id="SSF52047">
    <property type="entry name" value="RNI-like"/>
    <property type="match status" value="1"/>
</dbReference>
<dbReference type="PANTHER" id="PTHR34145:SF68">
    <property type="entry name" value="FBD DOMAIN-CONTAINING PROTEIN"/>
    <property type="match status" value="1"/>
</dbReference>
<dbReference type="InterPro" id="IPR001810">
    <property type="entry name" value="F-box_dom"/>
</dbReference>
<dbReference type="SMART" id="SM00579">
    <property type="entry name" value="FBD"/>
    <property type="match status" value="1"/>
</dbReference>
<proteinExistence type="predicted"/>
<dbReference type="PROSITE" id="PS50181">
    <property type="entry name" value="FBOX"/>
    <property type="match status" value="1"/>
</dbReference>
<dbReference type="Pfam" id="PF08387">
    <property type="entry name" value="FBD"/>
    <property type="match status" value="1"/>
</dbReference>
<keyword evidence="1" id="KW-0479">Metal-binding</keyword>
<dbReference type="SMART" id="SM00575">
    <property type="entry name" value="ZnF_PMZ"/>
    <property type="match status" value="1"/>
</dbReference>
<dbReference type="Pfam" id="PF00646">
    <property type="entry name" value="F-box"/>
    <property type="match status" value="1"/>
</dbReference>
<evidence type="ECO:0000259" key="6">
    <source>
        <dbReference type="PROSITE" id="PS50966"/>
    </source>
</evidence>
<dbReference type="InterPro" id="IPR036047">
    <property type="entry name" value="F-box-like_dom_sf"/>
</dbReference>
<dbReference type="InterPro" id="IPR006566">
    <property type="entry name" value="FBD"/>
</dbReference>
<dbReference type="EMBL" id="CP133617">
    <property type="protein sequence ID" value="WMV33829.1"/>
    <property type="molecule type" value="Genomic_DNA"/>
</dbReference>
<organism evidence="7 8">
    <name type="scientific">Solanum verrucosum</name>
    <dbReference type="NCBI Taxonomy" id="315347"/>
    <lineage>
        <taxon>Eukaryota</taxon>
        <taxon>Viridiplantae</taxon>
        <taxon>Streptophyta</taxon>
        <taxon>Embryophyta</taxon>
        <taxon>Tracheophyta</taxon>
        <taxon>Spermatophyta</taxon>
        <taxon>Magnoliopsida</taxon>
        <taxon>eudicotyledons</taxon>
        <taxon>Gunneridae</taxon>
        <taxon>Pentapetalae</taxon>
        <taxon>asterids</taxon>
        <taxon>lamiids</taxon>
        <taxon>Solanales</taxon>
        <taxon>Solanaceae</taxon>
        <taxon>Solanoideae</taxon>
        <taxon>Solaneae</taxon>
        <taxon>Solanum</taxon>
    </lineage>
</organism>
<dbReference type="InterPro" id="IPR053772">
    <property type="entry name" value="At1g61320/At1g61330-like"/>
</dbReference>
<dbReference type="GO" id="GO:0008270">
    <property type="term" value="F:zinc ion binding"/>
    <property type="evidence" value="ECO:0007669"/>
    <property type="project" value="UniProtKB-KW"/>
</dbReference>
<protein>
    <submittedName>
        <fullName evidence="7">Uncharacterized protein</fullName>
    </submittedName>
</protein>
<dbReference type="InterPro" id="IPR032675">
    <property type="entry name" value="LRR_dom_sf"/>
</dbReference>
<evidence type="ECO:0000313" key="7">
    <source>
        <dbReference type="EMBL" id="WMV33829.1"/>
    </source>
</evidence>
<dbReference type="PROSITE" id="PS50966">
    <property type="entry name" value="ZF_SWIM"/>
    <property type="match status" value="1"/>
</dbReference>
<dbReference type="AlphaFoldDB" id="A0AAF0R974"/>
<dbReference type="CDD" id="cd22160">
    <property type="entry name" value="F-box_AtFBL13-like"/>
    <property type="match status" value="1"/>
</dbReference>
<dbReference type="InterPro" id="IPR055357">
    <property type="entry name" value="LRR_At1g61320_AtMIF1"/>
</dbReference>
<dbReference type="InterPro" id="IPR006564">
    <property type="entry name" value="Znf_PMZ"/>
</dbReference>
<evidence type="ECO:0000259" key="5">
    <source>
        <dbReference type="PROSITE" id="PS50181"/>
    </source>
</evidence>
<evidence type="ECO:0000256" key="2">
    <source>
        <dbReference type="ARBA" id="ARBA00022771"/>
    </source>
</evidence>
<dbReference type="PANTHER" id="PTHR34145">
    <property type="entry name" value="OS02G0105600 PROTEIN"/>
    <property type="match status" value="1"/>
</dbReference>
<feature type="domain" description="F-box" evidence="5">
    <location>
        <begin position="328"/>
        <end position="361"/>
    </location>
</feature>
<dbReference type="Pfam" id="PF04434">
    <property type="entry name" value="SWIM"/>
    <property type="match status" value="1"/>
</dbReference>
<dbReference type="InterPro" id="IPR007527">
    <property type="entry name" value="Znf_SWIM"/>
</dbReference>
<sequence length="810" mass="92597">MVEDEYGPIIEHTNNVVGEISGVPDLYSNNSMRLIGMNPIEYIDTVNDEENEIISDASDLSVDVKQVYKDKSALAEVRKHYAFVNKFTFNVKRSSSTWPVVVVDGAHLKCSYGGTILIASTLDPGESINNANRLARKLPLVSLLDFMRITIQSWSAKHSEEAGQTKTDLTEPYNKILEDNREISHRMTVSPSTQFLHTVTDGARRFTVCLRSRKCSCGRFQLDEIPCGHAMAAIAHRNKHGEDYCSEFYNNKNFQDAYAIPIEPLPCESTWEIPSHVLDKKLLPPDYKRGPGRPPMEHKKSYSEGKFKRAKVFLLSALLYGEPQCSAEDHISKLPDEILVHILSFLTVKEAADTSVLSKRWLPLWTCIYRLDFNATKPLNEVALNPRRRKMYMKKYIRWVSRTLKMCKVERLDQFRISFDLNKFAQHKIDRWLEFAVARQVQRLELDLLDGGDLPQYSGSCYNFPVQHFGLNDYDYSAQPRLNKLPPLLHNFFKSLKVLLFKSVNLTGEVVEFFIYNCPSLEELTVHASETLVNLQVVGPSVKLKYLSIWYCIALKSLKICDTNLVTLSTTLSAARLVLVNVPMLIELHALGFPTNILDAMLSGISSCLLSQLEVLKINSDITIFGKHCEYGLVYLGKYKIPQLTMLKKFVLVLEAWEDRTFLDCTNVIEAAPQLTEFELNNLTALWYAGFPPEWNPDSGISFVLLLLSLVWINPKRSKRECRKVASCPLHHLKVLKLYGYYGRTSELELVRYFLENAIVLEKILVDPIPLAFFRIEGEPRESKPVRIARKYAKLQLEREVPSHIELVIL</sequence>
<feature type="domain" description="SWIM-type" evidence="6">
    <location>
        <begin position="206"/>
        <end position="238"/>
    </location>
</feature>
<accession>A0AAF0R974</accession>
<keyword evidence="8" id="KW-1185">Reference proteome</keyword>
<reference evidence="7" key="1">
    <citation type="submission" date="2023-08" db="EMBL/GenBank/DDBJ databases">
        <title>A de novo genome assembly of Solanum verrucosum Schlechtendal, a Mexican diploid species geographically isolated from the other diploid A-genome species in potato relatives.</title>
        <authorList>
            <person name="Hosaka K."/>
        </authorList>
    </citation>
    <scope>NUCLEOTIDE SEQUENCE</scope>
    <source>
        <tissue evidence="7">Young leaves</tissue>
    </source>
</reference>
<dbReference type="Gene3D" id="1.20.1280.50">
    <property type="match status" value="1"/>
</dbReference>
<dbReference type="Proteomes" id="UP001234989">
    <property type="component" value="Chromosome 6"/>
</dbReference>
<keyword evidence="3" id="KW-0862">Zinc</keyword>
<name>A0AAF0R974_SOLVR</name>